<dbReference type="InterPro" id="IPR036291">
    <property type="entry name" value="NAD(P)-bd_dom_sf"/>
</dbReference>
<feature type="domain" description="Gfo/Idh/MocA-like oxidoreductase C-terminal" evidence="3">
    <location>
        <begin position="139"/>
        <end position="409"/>
    </location>
</feature>
<dbReference type="RefSeq" id="WP_135153951.1">
    <property type="nucleotide sequence ID" value="NZ_SOMN01000036.1"/>
</dbReference>
<proteinExistence type="inferred from homology"/>
<dbReference type="PANTHER" id="PTHR43377">
    <property type="entry name" value="BILIVERDIN REDUCTASE A"/>
    <property type="match status" value="1"/>
</dbReference>
<comment type="similarity">
    <text evidence="1">Belongs to the Gfo/Idh/MocA family.</text>
</comment>
<reference evidence="4 5" key="1">
    <citation type="submission" date="2019-03" db="EMBL/GenBank/DDBJ databases">
        <title>Cohnella endophytica sp. nov., a novel endophytic bacterium isolated from bark of Sonneratia apetala.</title>
        <authorList>
            <person name="Tuo L."/>
        </authorList>
    </citation>
    <scope>NUCLEOTIDE SEQUENCE [LARGE SCALE GENOMIC DNA]</scope>
    <source>
        <strain evidence="4 5">CCTCC AB 208254</strain>
    </source>
</reference>
<dbReference type="PANTHER" id="PTHR43377:SF2">
    <property type="entry name" value="BINDING ROSSMANN FOLD OXIDOREDUCTASE, PUTATIVE (AFU_ORTHOLOGUE AFUA_4G00560)-RELATED"/>
    <property type="match status" value="1"/>
</dbReference>
<evidence type="ECO:0000259" key="2">
    <source>
        <dbReference type="Pfam" id="PF01408"/>
    </source>
</evidence>
<dbReference type="Gene3D" id="3.30.360.10">
    <property type="entry name" value="Dihydrodipicolinate Reductase, domain 2"/>
    <property type="match status" value="1"/>
</dbReference>
<dbReference type="Pfam" id="PF01408">
    <property type="entry name" value="GFO_IDH_MocA"/>
    <property type="match status" value="1"/>
</dbReference>
<dbReference type="GO" id="GO:0000166">
    <property type="term" value="F:nucleotide binding"/>
    <property type="evidence" value="ECO:0007669"/>
    <property type="project" value="InterPro"/>
</dbReference>
<evidence type="ECO:0000313" key="4">
    <source>
        <dbReference type="EMBL" id="TFE23323.1"/>
    </source>
</evidence>
<dbReference type="AlphaFoldDB" id="A0A4Y8LVR8"/>
<accession>A0A4Y8LVR8</accession>
<dbReference type="Proteomes" id="UP000297900">
    <property type="component" value="Unassembled WGS sequence"/>
</dbReference>
<dbReference type="InterPro" id="IPR051450">
    <property type="entry name" value="Gfo/Idh/MocA_Oxidoreductases"/>
</dbReference>
<dbReference type="EMBL" id="SOMN01000036">
    <property type="protein sequence ID" value="TFE23323.1"/>
    <property type="molecule type" value="Genomic_DNA"/>
</dbReference>
<dbReference type="SUPFAM" id="SSF51735">
    <property type="entry name" value="NAD(P)-binding Rossmann-fold domains"/>
    <property type="match status" value="1"/>
</dbReference>
<protein>
    <submittedName>
        <fullName evidence="4">Gfo/Idh/MocA family oxidoreductase</fullName>
    </submittedName>
</protein>
<feature type="domain" description="Gfo/Idh/MocA-like oxidoreductase N-terminal" evidence="2">
    <location>
        <begin position="5"/>
        <end position="121"/>
    </location>
</feature>
<organism evidence="4 5">
    <name type="scientific">Cohnella luojiensis</name>
    <dbReference type="NCBI Taxonomy" id="652876"/>
    <lineage>
        <taxon>Bacteria</taxon>
        <taxon>Bacillati</taxon>
        <taxon>Bacillota</taxon>
        <taxon>Bacilli</taxon>
        <taxon>Bacillales</taxon>
        <taxon>Paenibacillaceae</taxon>
        <taxon>Cohnella</taxon>
    </lineage>
</organism>
<evidence type="ECO:0000313" key="5">
    <source>
        <dbReference type="Proteomes" id="UP000297900"/>
    </source>
</evidence>
<sequence>MEQVKIALIGAGQRGHVYTKYALLNPHEVKVVAVAESDPLRRKAFRDLHEIEPDNVFEDWRDLLAAPKMADAVLICLQDRMHFEPTNQALEMGYHVLLEKPMSTNPLECLMMGEKADNTDRHFDICHVLRYSPFFAALKQLLESGRIGRLMSIQHNENVAHWHQAHSYVRGNWRRSDESSPMILAKSCHDLDILLWLAGADCVRVSSFGSLSHFRSENAPEGAPTHCIHGCPVQDQCLYYAPNTYLTDNTDWPTAVISNDMSYEARAEALRTGPYGRCVYRCDNDVVDHQVVNLEFANEVTAAFTMSAFTNENHRTIKLMGTLGEIRGAMDKNEIEIIRFGNGKPEIITLEDVDGHVGHGGGDLRLIANFVSSLRGKEANDSRTSAQISVQSHLMAFAAEQSRLTRQVVEMDRYTQDLMLSGRSST</sequence>
<dbReference type="InterPro" id="IPR000683">
    <property type="entry name" value="Gfo/Idh/MocA-like_OxRdtase_N"/>
</dbReference>
<dbReference type="OrthoDB" id="9781031at2"/>
<evidence type="ECO:0000256" key="1">
    <source>
        <dbReference type="ARBA" id="ARBA00010928"/>
    </source>
</evidence>
<dbReference type="Gene3D" id="3.40.50.720">
    <property type="entry name" value="NAD(P)-binding Rossmann-like Domain"/>
    <property type="match status" value="1"/>
</dbReference>
<keyword evidence="5" id="KW-1185">Reference proteome</keyword>
<comment type="caution">
    <text evidence="4">The sequence shown here is derived from an EMBL/GenBank/DDBJ whole genome shotgun (WGS) entry which is preliminary data.</text>
</comment>
<name>A0A4Y8LVR8_9BACL</name>
<dbReference type="SUPFAM" id="SSF55347">
    <property type="entry name" value="Glyceraldehyde-3-phosphate dehydrogenase-like, C-terminal domain"/>
    <property type="match status" value="1"/>
</dbReference>
<evidence type="ECO:0000259" key="3">
    <source>
        <dbReference type="Pfam" id="PF02894"/>
    </source>
</evidence>
<dbReference type="Pfam" id="PF02894">
    <property type="entry name" value="GFO_IDH_MocA_C"/>
    <property type="match status" value="1"/>
</dbReference>
<gene>
    <name evidence="4" type="ORF">E2980_19655</name>
</gene>
<dbReference type="InterPro" id="IPR004104">
    <property type="entry name" value="Gfo/Idh/MocA-like_OxRdtase_C"/>
</dbReference>